<gene>
    <name evidence="1" type="ORF">Bca52824_006626</name>
</gene>
<dbReference type="AlphaFoldDB" id="A0A8X7W4Q9"/>
<dbReference type="EMBL" id="JAAMPC010000002">
    <property type="protein sequence ID" value="KAG2323898.1"/>
    <property type="molecule type" value="Genomic_DNA"/>
</dbReference>
<sequence>MNQGDESEVSYKTERLAIEYYDPKLGEFVAGDEDLLFLIVKDDDEDGVEVVKFARQGTPIVEIRTMTFAEVTLGGRYQVRLVSFSSLISKLEVFMWQIKQLNEPNDVKITECNTGRLLTRLVGLGGFVPKHELMKRVGRRLNVQST</sequence>
<dbReference type="OrthoDB" id="1918363at2759"/>
<comment type="caution">
    <text evidence="1">The sequence shown here is derived from an EMBL/GenBank/DDBJ whole genome shotgun (WGS) entry which is preliminary data.</text>
</comment>
<name>A0A8X7W4Q9_BRACI</name>
<evidence type="ECO:0000313" key="1">
    <source>
        <dbReference type="EMBL" id="KAG2323898.1"/>
    </source>
</evidence>
<proteinExistence type="predicted"/>
<keyword evidence="2" id="KW-1185">Reference proteome</keyword>
<accession>A0A8X7W4Q9</accession>
<evidence type="ECO:0000313" key="2">
    <source>
        <dbReference type="Proteomes" id="UP000886595"/>
    </source>
</evidence>
<dbReference type="Proteomes" id="UP000886595">
    <property type="component" value="Unassembled WGS sequence"/>
</dbReference>
<reference evidence="1 2" key="1">
    <citation type="submission" date="2020-02" db="EMBL/GenBank/DDBJ databases">
        <authorList>
            <person name="Ma Q."/>
            <person name="Huang Y."/>
            <person name="Song X."/>
            <person name="Pei D."/>
        </authorList>
    </citation>
    <scope>NUCLEOTIDE SEQUENCE [LARGE SCALE GENOMIC DNA]</scope>
    <source>
        <strain evidence="1">Sxm20200214</strain>
        <tissue evidence="1">Leaf</tissue>
    </source>
</reference>
<organism evidence="1 2">
    <name type="scientific">Brassica carinata</name>
    <name type="common">Ethiopian mustard</name>
    <name type="synonym">Abyssinian cabbage</name>
    <dbReference type="NCBI Taxonomy" id="52824"/>
    <lineage>
        <taxon>Eukaryota</taxon>
        <taxon>Viridiplantae</taxon>
        <taxon>Streptophyta</taxon>
        <taxon>Embryophyta</taxon>
        <taxon>Tracheophyta</taxon>
        <taxon>Spermatophyta</taxon>
        <taxon>Magnoliopsida</taxon>
        <taxon>eudicotyledons</taxon>
        <taxon>Gunneridae</taxon>
        <taxon>Pentapetalae</taxon>
        <taxon>rosids</taxon>
        <taxon>malvids</taxon>
        <taxon>Brassicales</taxon>
        <taxon>Brassicaceae</taxon>
        <taxon>Brassiceae</taxon>
        <taxon>Brassica</taxon>
    </lineage>
</organism>
<protein>
    <submittedName>
        <fullName evidence="1">Uncharacterized protein</fullName>
    </submittedName>
</protein>